<dbReference type="AlphaFoldDB" id="A0A1F6T7L6"/>
<dbReference type="NCBIfam" id="TIGR00678">
    <property type="entry name" value="holB"/>
    <property type="match status" value="1"/>
</dbReference>
<dbReference type="GO" id="GO:0006261">
    <property type="term" value="P:DNA-templated DNA replication"/>
    <property type="evidence" value="ECO:0007669"/>
    <property type="project" value="TreeGrafter"/>
</dbReference>
<gene>
    <name evidence="1" type="ORF">A2V91_02580</name>
</gene>
<dbReference type="Pfam" id="PF13177">
    <property type="entry name" value="DNA_pol3_delta2"/>
    <property type="match status" value="1"/>
</dbReference>
<dbReference type="PANTHER" id="PTHR11669:SF8">
    <property type="entry name" value="DNA POLYMERASE III SUBUNIT DELTA"/>
    <property type="match status" value="1"/>
</dbReference>
<name>A0A1F6T7L6_9PROT</name>
<dbReference type="EMBL" id="MFSR01000002">
    <property type="protein sequence ID" value="OGI41123.1"/>
    <property type="molecule type" value="Genomic_DNA"/>
</dbReference>
<proteinExistence type="predicted"/>
<dbReference type="InterPro" id="IPR027417">
    <property type="entry name" value="P-loop_NTPase"/>
</dbReference>
<dbReference type="InterPro" id="IPR050238">
    <property type="entry name" value="DNA_Rep/Repair_Clamp_Loader"/>
</dbReference>
<dbReference type="GO" id="GO:0008408">
    <property type="term" value="F:3'-5' exonuclease activity"/>
    <property type="evidence" value="ECO:0007669"/>
    <property type="project" value="InterPro"/>
</dbReference>
<dbReference type="Proteomes" id="UP000179334">
    <property type="component" value="Unassembled WGS sequence"/>
</dbReference>
<feature type="non-terminal residue" evidence="1">
    <location>
        <position position="202"/>
    </location>
</feature>
<dbReference type="GO" id="GO:0009360">
    <property type="term" value="C:DNA polymerase III complex"/>
    <property type="evidence" value="ECO:0007669"/>
    <property type="project" value="TreeGrafter"/>
</dbReference>
<comment type="caution">
    <text evidence="1">The sequence shown here is derived from an EMBL/GenBank/DDBJ whole genome shotgun (WGS) entry which is preliminary data.</text>
</comment>
<dbReference type="GO" id="GO:0003887">
    <property type="term" value="F:DNA-directed DNA polymerase activity"/>
    <property type="evidence" value="ECO:0007669"/>
    <property type="project" value="InterPro"/>
</dbReference>
<accession>A0A1F6T7L6</accession>
<evidence type="ECO:0000313" key="2">
    <source>
        <dbReference type="Proteomes" id="UP000179334"/>
    </source>
</evidence>
<organism evidence="1 2">
    <name type="scientific">Candidatus Muproteobacteria bacterium RBG_16_64_10</name>
    <dbReference type="NCBI Taxonomy" id="1817757"/>
    <lineage>
        <taxon>Bacteria</taxon>
        <taxon>Pseudomonadati</taxon>
        <taxon>Pseudomonadota</taxon>
        <taxon>Candidatus Muproteobacteria</taxon>
    </lineage>
</organism>
<reference evidence="1 2" key="1">
    <citation type="journal article" date="2016" name="Nat. Commun.">
        <title>Thousands of microbial genomes shed light on interconnected biogeochemical processes in an aquifer system.</title>
        <authorList>
            <person name="Anantharaman K."/>
            <person name="Brown C.T."/>
            <person name="Hug L.A."/>
            <person name="Sharon I."/>
            <person name="Castelle C.J."/>
            <person name="Probst A.J."/>
            <person name="Thomas B.C."/>
            <person name="Singh A."/>
            <person name="Wilkins M.J."/>
            <person name="Karaoz U."/>
            <person name="Brodie E.L."/>
            <person name="Williams K.H."/>
            <person name="Hubbard S.S."/>
            <person name="Banfield J.F."/>
        </authorList>
    </citation>
    <scope>NUCLEOTIDE SEQUENCE [LARGE SCALE GENOMIC DNA]</scope>
</reference>
<sequence length="202" mass="22184">MTAAIHPWNLDKAARIVRDRERMPHALLLAGARGLGKSAFAEWLARLLLCAQPSAAGEPCGRCQSCHLFAAGTHPDLHVVQSEAVYKAAATPFALHAMRYAIDDRKDRKKDSSVIQIAQVRAVIESSQTRPQLAGCKVLVLSPADSMNVSAANSLLKMLEEPPPDSFFVLVADRPTRLPPTIRSRCRLLEFLAPAREQALEW</sequence>
<dbReference type="Gene3D" id="3.40.50.300">
    <property type="entry name" value="P-loop containing nucleotide triphosphate hydrolases"/>
    <property type="match status" value="1"/>
</dbReference>
<evidence type="ECO:0000313" key="1">
    <source>
        <dbReference type="EMBL" id="OGI41123.1"/>
    </source>
</evidence>
<dbReference type="SUPFAM" id="SSF52540">
    <property type="entry name" value="P-loop containing nucleoside triphosphate hydrolases"/>
    <property type="match status" value="1"/>
</dbReference>
<dbReference type="PANTHER" id="PTHR11669">
    <property type="entry name" value="REPLICATION FACTOR C / DNA POLYMERASE III GAMMA-TAU SUBUNIT"/>
    <property type="match status" value="1"/>
</dbReference>
<dbReference type="InterPro" id="IPR004622">
    <property type="entry name" value="DNA_pol_HolB"/>
</dbReference>
<protein>
    <submittedName>
        <fullName evidence="1">DNA polymerase III subunit delta</fullName>
    </submittedName>
</protein>